<dbReference type="EMBL" id="JARBDR010000337">
    <property type="protein sequence ID" value="KAJ8314950.1"/>
    <property type="molecule type" value="Genomic_DNA"/>
</dbReference>
<name>A0ABQ9FFA7_TEGGR</name>
<feature type="domain" description="IgGFc-binding protein N-terminal" evidence="1">
    <location>
        <begin position="68"/>
        <end position="273"/>
    </location>
</feature>
<reference evidence="2 3" key="1">
    <citation type="submission" date="2022-12" db="EMBL/GenBank/DDBJ databases">
        <title>Chromosome-level genome of Tegillarca granosa.</title>
        <authorList>
            <person name="Kim J."/>
        </authorList>
    </citation>
    <scope>NUCLEOTIDE SEQUENCE [LARGE SCALE GENOMIC DNA]</scope>
    <source>
        <strain evidence="2">Teg-2019</strain>
        <tissue evidence="2">Adductor muscle</tissue>
    </source>
</reference>
<proteinExistence type="predicted"/>
<keyword evidence="3" id="KW-1185">Reference proteome</keyword>
<dbReference type="Proteomes" id="UP001217089">
    <property type="component" value="Unassembled WGS sequence"/>
</dbReference>
<evidence type="ECO:0000313" key="2">
    <source>
        <dbReference type="EMBL" id="KAJ8314950.1"/>
    </source>
</evidence>
<feature type="non-terminal residue" evidence="2">
    <location>
        <position position="306"/>
    </location>
</feature>
<sequence>MVSPKLDNEGTDFVVGFMQNLPFCKTYQNIYLMITTSCLTPVKPTITLSFNDEDVELYSVDIYLGLPIDVLASKVISVFSGDAKTEIGLESPKDHLIEQLIPVNKWGQKYLTAPIPGRTVVSSEDNTFLSYICNNSQKIITFSKRLQKAGNVSETLVPSGFYCYVVADKPILLAQFVWIRSQLSIDEETDPSMILIPAIEQYSANYNILVHNMSVGTPYNDNYFMFIIEENEIDGLLIDGGFLSNETDLTVIPGTGYIGGFVSLENGVHNIRHMSSLVCLTPSSVVTAPSESTLDLLHTSLCEPEP</sequence>
<comment type="caution">
    <text evidence="2">The sequence shown here is derived from an EMBL/GenBank/DDBJ whole genome shotgun (WGS) entry which is preliminary data.</text>
</comment>
<organism evidence="2 3">
    <name type="scientific">Tegillarca granosa</name>
    <name type="common">Malaysian cockle</name>
    <name type="synonym">Anadara granosa</name>
    <dbReference type="NCBI Taxonomy" id="220873"/>
    <lineage>
        <taxon>Eukaryota</taxon>
        <taxon>Metazoa</taxon>
        <taxon>Spiralia</taxon>
        <taxon>Lophotrochozoa</taxon>
        <taxon>Mollusca</taxon>
        <taxon>Bivalvia</taxon>
        <taxon>Autobranchia</taxon>
        <taxon>Pteriomorphia</taxon>
        <taxon>Arcoida</taxon>
        <taxon>Arcoidea</taxon>
        <taxon>Arcidae</taxon>
        <taxon>Tegillarca</taxon>
    </lineage>
</organism>
<protein>
    <recommendedName>
        <fullName evidence="1">IgGFc-binding protein N-terminal domain-containing protein</fullName>
    </recommendedName>
</protein>
<evidence type="ECO:0000259" key="1">
    <source>
        <dbReference type="Pfam" id="PF17517"/>
    </source>
</evidence>
<dbReference type="Pfam" id="PF17517">
    <property type="entry name" value="IgGFc_binding"/>
    <property type="match status" value="1"/>
</dbReference>
<dbReference type="PANTHER" id="PTHR46534:SF1">
    <property type="entry name" value="IGGFC-BINDING PROTEIN N-TERMINAL DOMAIN-CONTAINING PROTEIN"/>
    <property type="match status" value="1"/>
</dbReference>
<evidence type="ECO:0000313" key="3">
    <source>
        <dbReference type="Proteomes" id="UP001217089"/>
    </source>
</evidence>
<gene>
    <name evidence="2" type="ORF">KUTeg_007100</name>
</gene>
<dbReference type="PANTHER" id="PTHR46534">
    <property type="entry name" value="IGGFC_BINDING DOMAIN-CONTAINING PROTEIN"/>
    <property type="match status" value="1"/>
</dbReference>
<dbReference type="InterPro" id="IPR035234">
    <property type="entry name" value="IgGFc-bd_N"/>
</dbReference>
<accession>A0ABQ9FFA7</accession>